<dbReference type="OrthoDB" id="10393759at2759"/>
<keyword evidence="3" id="KW-1185">Reference proteome</keyword>
<gene>
    <name evidence="2" type="ORF">AYI70_g2395</name>
</gene>
<evidence type="ECO:0000256" key="1">
    <source>
        <dbReference type="SAM" id="Phobius"/>
    </source>
</evidence>
<dbReference type="Proteomes" id="UP000187283">
    <property type="component" value="Unassembled WGS sequence"/>
</dbReference>
<feature type="transmembrane region" description="Helical" evidence="1">
    <location>
        <begin position="241"/>
        <end position="259"/>
    </location>
</feature>
<organism evidence="2 3">
    <name type="scientific">Smittium culicis</name>
    <dbReference type="NCBI Taxonomy" id="133412"/>
    <lineage>
        <taxon>Eukaryota</taxon>
        <taxon>Fungi</taxon>
        <taxon>Fungi incertae sedis</taxon>
        <taxon>Zoopagomycota</taxon>
        <taxon>Kickxellomycotina</taxon>
        <taxon>Harpellomycetes</taxon>
        <taxon>Harpellales</taxon>
        <taxon>Legeriomycetaceae</taxon>
        <taxon>Smittium</taxon>
    </lineage>
</organism>
<keyword evidence="1" id="KW-0812">Transmembrane</keyword>
<reference evidence="2 3" key="1">
    <citation type="submission" date="2017-01" db="EMBL/GenBank/DDBJ databases">
        <authorList>
            <person name="Mah S.A."/>
            <person name="Swanson W.J."/>
            <person name="Moy G.W."/>
            <person name="Vacquier V.D."/>
        </authorList>
    </citation>
    <scope>NUCLEOTIDE SEQUENCE [LARGE SCALE GENOMIC DNA]</scope>
    <source>
        <strain evidence="2 3">GSMNP</strain>
    </source>
</reference>
<keyword evidence="1" id="KW-0472">Membrane</keyword>
<protein>
    <submittedName>
        <fullName evidence="2">Uncharacterized protein</fullName>
    </submittedName>
</protein>
<evidence type="ECO:0000313" key="2">
    <source>
        <dbReference type="EMBL" id="OMJ23224.1"/>
    </source>
</evidence>
<name>A0A1R1Y8Q1_9FUNG</name>
<dbReference type="AlphaFoldDB" id="A0A1R1Y8Q1"/>
<comment type="caution">
    <text evidence="2">The sequence shown here is derived from an EMBL/GenBank/DDBJ whole genome shotgun (WGS) entry which is preliminary data.</text>
</comment>
<sequence>MQVERVGDCVGCHSNALLETDAFRDVQGLPELNARHFKLLVIFKERCVGVQERDETRSAVEIVNVRFGFSYARVNVRHHHARLTRRIAVLRAFLLRIEQIQRPRLLAEIRQLIVVRVAEFSIKRFRIRAHYHVKRIAVPLERLLVVAVSCRCLAAEYAHDVRALVAHPLVRLCKPVNHPDPAHQILLRRLNPLFIATHRRQLRQAPRNELVVAKLLSTKYQIDNLAQRRVRLLVISKRNPVLLARLTIISITVVLFYLLNKQPVRFEYASPALRSSFLTGFGYIELGPNKYKYPWYAKIPKQIADPTTIIEILPASESRKLS</sequence>
<proteinExistence type="predicted"/>
<keyword evidence="1" id="KW-1133">Transmembrane helix</keyword>
<evidence type="ECO:0000313" key="3">
    <source>
        <dbReference type="Proteomes" id="UP000187283"/>
    </source>
</evidence>
<accession>A0A1R1Y8Q1</accession>
<dbReference type="EMBL" id="LSSN01000581">
    <property type="protein sequence ID" value="OMJ23224.1"/>
    <property type="molecule type" value="Genomic_DNA"/>
</dbReference>